<dbReference type="InterPro" id="IPR036513">
    <property type="entry name" value="STAS_dom_sf"/>
</dbReference>
<dbReference type="EMBL" id="VNJI01000028">
    <property type="protein sequence ID" value="TVY08079.1"/>
    <property type="molecule type" value="Genomic_DNA"/>
</dbReference>
<sequence length="103" mass="11435">MSLKIEASINASTFMLKLFGLMDYSTIDGFKLDIPENIDKIQIDFTNIDFIDSTGIGSLISIIYTAEERGLDVEFTGLNDSTRDLFETVGVFRIMEALLKGGL</sequence>
<dbReference type="SUPFAM" id="SSF52091">
    <property type="entry name" value="SpoIIaa-like"/>
    <property type="match status" value="1"/>
</dbReference>
<evidence type="ECO:0000259" key="1">
    <source>
        <dbReference type="PROSITE" id="PS50801"/>
    </source>
</evidence>
<name>A0A559K7H6_9BACL</name>
<dbReference type="Proteomes" id="UP000317036">
    <property type="component" value="Unassembled WGS sequence"/>
</dbReference>
<comment type="caution">
    <text evidence="2">The sequence shown here is derived from an EMBL/GenBank/DDBJ whole genome shotgun (WGS) entry which is preliminary data.</text>
</comment>
<accession>A0A559K7H6</accession>
<evidence type="ECO:0000313" key="2">
    <source>
        <dbReference type="EMBL" id="TVY08079.1"/>
    </source>
</evidence>
<dbReference type="InterPro" id="IPR002645">
    <property type="entry name" value="STAS_dom"/>
</dbReference>
<dbReference type="CDD" id="cd07043">
    <property type="entry name" value="STAS_anti-anti-sigma_factors"/>
    <property type="match status" value="1"/>
</dbReference>
<protein>
    <submittedName>
        <fullName evidence="2">STAS domain-containing protein</fullName>
    </submittedName>
</protein>
<dbReference type="AlphaFoldDB" id="A0A559K7H6"/>
<dbReference type="OrthoDB" id="9793697at2"/>
<proteinExistence type="predicted"/>
<dbReference type="RefSeq" id="WP_144850568.1">
    <property type="nucleotide sequence ID" value="NZ_VNJI01000028.1"/>
</dbReference>
<feature type="domain" description="STAS" evidence="1">
    <location>
        <begin position="3"/>
        <end position="103"/>
    </location>
</feature>
<dbReference type="Gene3D" id="3.30.750.24">
    <property type="entry name" value="STAS domain"/>
    <property type="match status" value="1"/>
</dbReference>
<dbReference type="PROSITE" id="PS50801">
    <property type="entry name" value="STAS"/>
    <property type="match status" value="1"/>
</dbReference>
<evidence type="ECO:0000313" key="3">
    <source>
        <dbReference type="Proteomes" id="UP000317036"/>
    </source>
</evidence>
<gene>
    <name evidence="2" type="ORF">FPZ49_21010</name>
</gene>
<reference evidence="2 3" key="1">
    <citation type="submission" date="2019-07" db="EMBL/GenBank/DDBJ databases">
        <authorList>
            <person name="Kim J."/>
        </authorList>
    </citation>
    <scope>NUCLEOTIDE SEQUENCE [LARGE SCALE GENOMIC DNA]</scope>
    <source>
        <strain evidence="2 3">JC52</strain>
    </source>
</reference>
<dbReference type="Pfam" id="PF01740">
    <property type="entry name" value="STAS"/>
    <property type="match status" value="1"/>
</dbReference>
<organism evidence="2 3">
    <name type="scientific">Paenibacillus cremeus</name>
    <dbReference type="NCBI Taxonomy" id="2163881"/>
    <lineage>
        <taxon>Bacteria</taxon>
        <taxon>Bacillati</taxon>
        <taxon>Bacillota</taxon>
        <taxon>Bacilli</taxon>
        <taxon>Bacillales</taxon>
        <taxon>Paenibacillaceae</taxon>
        <taxon>Paenibacillus</taxon>
    </lineage>
</organism>
<keyword evidence="3" id="KW-1185">Reference proteome</keyword>